<dbReference type="PANTHER" id="PTHR22604">
    <property type="entry name" value="OXIDOREDUCTASES"/>
    <property type="match status" value="1"/>
</dbReference>
<evidence type="ECO:0000313" key="6">
    <source>
        <dbReference type="Proteomes" id="UP000007392"/>
    </source>
</evidence>
<organism evidence="5 6">
    <name type="scientific">Paenibacillus mucilaginosus K02</name>
    <dbReference type="NCBI Taxonomy" id="997761"/>
    <lineage>
        <taxon>Bacteria</taxon>
        <taxon>Bacillati</taxon>
        <taxon>Bacillota</taxon>
        <taxon>Bacilli</taxon>
        <taxon>Bacillales</taxon>
        <taxon>Paenibacillaceae</taxon>
        <taxon>Paenibacillus</taxon>
    </lineage>
</organism>
<dbReference type="SUPFAM" id="SSF55347">
    <property type="entry name" value="Glyceraldehyde-3-phosphate dehydrogenase-like, C-terminal domain"/>
    <property type="match status" value="1"/>
</dbReference>
<dbReference type="KEGG" id="pmw:B2K_08195"/>
<dbReference type="InterPro" id="IPR000683">
    <property type="entry name" value="Gfo/Idh/MocA-like_OxRdtase_N"/>
</dbReference>
<dbReference type="Pfam" id="PF01408">
    <property type="entry name" value="GFO_IDH_MocA"/>
    <property type="match status" value="1"/>
</dbReference>
<dbReference type="InterPro" id="IPR055170">
    <property type="entry name" value="GFO_IDH_MocA-like_dom"/>
</dbReference>
<dbReference type="AlphaFoldDB" id="I0BEA0"/>
<evidence type="ECO:0000313" key="5">
    <source>
        <dbReference type="EMBL" id="AFH60697.2"/>
    </source>
</evidence>
<dbReference type="Pfam" id="PF22725">
    <property type="entry name" value="GFO_IDH_MocA_C3"/>
    <property type="match status" value="1"/>
</dbReference>
<proteinExistence type="inferred from homology"/>
<dbReference type="EMBL" id="CP003422">
    <property type="protein sequence ID" value="AFH60697.2"/>
    <property type="molecule type" value="Genomic_DNA"/>
</dbReference>
<feature type="domain" description="Gfo/Idh/MocA-like oxidoreductase N-terminal" evidence="3">
    <location>
        <begin position="32"/>
        <end position="149"/>
    </location>
</feature>
<dbReference type="PANTHER" id="PTHR22604:SF105">
    <property type="entry name" value="TRANS-1,2-DIHYDROBENZENE-1,2-DIOL DEHYDROGENASE"/>
    <property type="match status" value="1"/>
</dbReference>
<dbReference type="Gene3D" id="3.40.50.720">
    <property type="entry name" value="NAD(P)-binding Rossmann-like Domain"/>
    <property type="match status" value="1"/>
</dbReference>
<name>I0BEA0_9BACL</name>
<evidence type="ECO:0000256" key="1">
    <source>
        <dbReference type="ARBA" id="ARBA00010928"/>
    </source>
</evidence>
<accession>I0BEA0</accession>
<gene>
    <name evidence="5" type="ORF">B2K_08195</name>
</gene>
<dbReference type="SUPFAM" id="SSF51735">
    <property type="entry name" value="NAD(P)-binding Rossmann-fold domains"/>
    <property type="match status" value="1"/>
</dbReference>
<feature type="domain" description="GFO/IDH/MocA-like oxidoreductase" evidence="4">
    <location>
        <begin position="163"/>
        <end position="274"/>
    </location>
</feature>
<dbReference type="InterPro" id="IPR050984">
    <property type="entry name" value="Gfo/Idh/MocA_domain"/>
</dbReference>
<dbReference type="GO" id="GO:0016491">
    <property type="term" value="F:oxidoreductase activity"/>
    <property type="evidence" value="ECO:0007669"/>
    <property type="project" value="UniProtKB-KW"/>
</dbReference>
<evidence type="ECO:0000259" key="3">
    <source>
        <dbReference type="Pfam" id="PF01408"/>
    </source>
</evidence>
<protein>
    <submittedName>
        <fullName evidence="5">Oxidoreductase</fullName>
    </submittedName>
</protein>
<dbReference type="Proteomes" id="UP000007392">
    <property type="component" value="Chromosome"/>
</dbReference>
<evidence type="ECO:0000256" key="2">
    <source>
        <dbReference type="ARBA" id="ARBA00023002"/>
    </source>
</evidence>
<dbReference type="Gene3D" id="3.30.360.10">
    <property type="entry name" value="Dihydrodipicolinate Reductase, domain 2"/>
    <property type="match status" value="1"/>
</dbReference>
<dbReference type="GO" id="GO:0000166">
    <property type="term" value="F:nucleotide binding"/>
    <property type="evidence" value="ECO:0007669"/>
    <property type="project" value="InterPro"/>
</dbReference>
<dbReference type="InterPro" id="IPR036291">
    <property type="entry name" value="NAD(P)-bd_dom_sf"/>
</dbReference>
<keyword evidence="2" id="KW-0560">Oxidoreductase</keyword>
<evidence type="ECO:0000259" key="4">
    <source>
        <dbReference type="Pfam" id="PF22725"/>
    </source>
</evidence>
<sequence>MLCPGSPVPGAAHVQFPGKSVEGRMRKNMEKIRWGVLGTGWIVNKAGQGILSSDNGVWLGAAGREPGRGQALAEKYGVPRAYDSYEELLADPEIDAVYIALLNHLHREWAVKACEAGKHVLLEKPFALNAAEASAIAEAAGRNGVRVREAFIWPFYPGIGEILQRLEQGAVGEWVRFRGHFSFRAFEDSTRWRRDWGGGALYDIGCYLVHWARSFTREEPQAAEAVWTIDERHGVDRRFCGTLHFAGGRTAQFDAALDMLHGSSFELLGTEGRLSAAFKAGPEKLRIECRIGEEELVWETDRVTPFRRQAEAFSEEVLRERTGEVISSDGGGEALRQAKAMDALREAARTGRRIVIG</sequence>
<reference evidence="5 6" key="1">
    <citation type="submission" date="2013-06" db="EMBL/GenBank/DDBJ databases">
        <title>Complete genome sequence of Paenibacillus mucilaginosus K02.</title>
        <authorList>
            <person name="Xiao B."/>
            <person name="Sun L."/>
            <person name="Xiao L."/>
            <person name="Lian B."/>
        </authorList>
    </citation>
    <scope>NUCLEOTIDE SEQUENCE [LARGE SCALE GENOMIC DNA]</scope>
    <source>
        <strain evidence="5 6">K02</strain>
    </source>
</reference>
<dbReference type="HOGENOM" id="CLU_023194_5_0_9"/>
<comment type="similarity">
    <text evidence="1">Belongs to the Gfo/Idh/MocA family.</text>
</comment>